<feature type="domain" description="PI3K/PI4K catalytic" evidence="5">
    <location>
        <begin position="1"/>
        <end position="71"/>
    </location>
</feature>
<dbReference type="EMBL" id="VIIS01001400">
    <property type="protein sequence ID" value="KAF0298936.1"/>
    <property type="molecule type" value="Genomic_DNA"/>
</dbReference>
<dbReference type="GO" id="GO:0004674">
    <property type="term" value="F:protein serine/threonine kinase activity"/>
    <property type="evidence" value="ECO:0007669"/>
    <property type="project" value="UniProtKB-KW"/>
</dbReference>
<dbReference type="PANTHER" id="PTHR11139">
    <property type="entry name" value="ATAXIA TELANGIECTASIA MUTATED ATM -RELATED"/>
    <property type="match status" value="1"/>
</dbReference>
<evidence type="ECO:0000313" key="7">
    <source>
        <dbReference type="EMBL" id="KAF0298936.1"/>
    </source>
</evidence>
<dbReference type="PROSITE" id="PS50290">
    <property type="entry name" value="PI3_4_KINASE_3"/>
    <property type="match status" value="1"/>
</dbReference>
<name>A0A6A4VVQ2_AMPAM</name>
<proteinExistence type="predicted"/>
<reference evidence="7 8" key="1">
    <citation type="submission" date="2019-07" db="EMBL/GenBank/DDBJ databases">
        <title>Draft genome assembly of a fouling barnacle, Amphibalanus amphitrite (Darwin, 1854): The first reference genome for Thecostraca.</title>
        <authorList>
            <person name="Kim W."/>
        </authorList>
    </citation>
    <scope>NUCLEOTIDE SEQUENCE [LARGE SCALE GENOMIC DNA]</scope>
    <source>
        <strain evidence="7">SNU_AA5</strain>
        <tissue evidence="7">Soma without cirri and trophi</tissue>
    </source>
</reference>
<keyword evidence="7" id="KW-0808">Transferase</keyword>
<evidence type="ECO:0000256" key="3">
    <source>
        <dbReference type="ARBA" id="ARBA00022763"/>
    </source>
</evidence>
<evidence type="ECO:0000256" key="1">
    <source>
        <dbReference type="ARBA" id="ARBA00004123"/>
    </source>
</evidence>
<keyword evidence="8" id="KW-1185">Reference proteome</keyword>
<comment type="caution">
    <text evidence="7">The sequence shown here is derived from an EMBL/GenBank/DDBJ whole genome shotgun (WGS) entry which is preliminary data.</text>
</comment>
<dbReference type="Proteomes" id="UP000440578">
    <property type="component" value="Unassembled WGS sequence"/>
</dbReference>
<feature type="domain" description="FATC" evidence="6">
    <location>
        <begin position="68"/>
        <end position="100"/>
    </location>
</feature>
<dbReference type="Pfam" id="PF02260">
    <property type="entry name" value="FATC"/>
    <property type="match status" value="1"/>
</dbReference>
<protein>
    <submittedName>
        <fullName evidence="7">Serine/threonine-protein kinase atr</fullName>
    </submittedName>
</protein>
<evidence type="ECO:0000259" key="6">
    <source>
        <dbReference type="PROSITE" id="PS51190"/>
    </source>
</evidence>
<dbReference type="OrthoDB" id="381190at2759"/>
<dbReference type="PROSITE" id="PS51190">
    <property type="entry name" value="FATC"/>
    <property type="match status" value="1"/>
</dbReference>
<keyword evidence="2" id="KW-0723">Serine/threonine-protein kinase</keyword>
<sequence length="100" mass="11429">MSVMRQQQDALMCVLRPFVHDPLVEWSKQERKTRDVGEIVNEKAQAHVGDIEQRLRGQVRSKLKPVPIPLSVAGQVNYLIEEATSVDNLCQMYIGWAAHF</sequence>
<accession>A0A6A4VVQ2</accession>
<dbReference type="InterPro" id="IPR050517">
    <property type="entry name" value="DDR_Repair_Kinase"/>
</dbReference>
<dbReference type="InterPro" id="IPR003152">
    <property type="entry name" value="FATC_dom"/>
</dbReference>
<evidence type="ECO:0000313" key="8">
    <source>
        <dbReference type="Proteomes" id="UP000440578"/>
    </source>
</evidence>
<dbReference type="PANTHER" id="PTHR11139:SF69">
    <property type="entry name" value="SERINE_THREONINE-PROTEIN KINASE ATR"/>
    <property type="match status" value="1"/>
</dbReference>
<keyword evidence="3" id="KW-0227">DNA damage</keyword>
<dbReference type="SMART" id="SM01343">
    <property type="entry name" value="FATC"/>
    <property type="match status" value="1"/>
</dbReference>
<evidence type="ECO:0000259" key="5">
    <source>
        <dbReference type="PROSITE" id="PS50290"/>
    </source>
</evidence>
<keyword evidence="7" id="KW-0418">Kinase</keyword>
<evidence type="ECO:0000256" key="2">
    <source>
        <dbReference type="ARBA" id="ARBA00022527"/>
    </source>
</evidence>
<organism evidence="7 8">
    <name type="scientific">Amphibalanus amphitrite</name>
    <name type="common">Striped barnacle</name>
    <name type="synonym">Balanus amphitrite</name>
    <dbReference type="NCBI Taxonomy" id="1232801"/>
    <lineage>
        <taxon>Eukaryota</taxon>
        <taxon>Metazoa</taxon>
        <taxon>Ecdysozoa</taxon>
        <taxon>Arthropoda</taxon>
        <taxon>Crustacea</taxon>
        <taxon>Multicrustacea</taxon>
        <taxon>Cirripedia</taxon>
        <taxon>Thoracica</taxon>
        <taxon>Thoracicalcarea</taxon>
        <taxon>Balanomorpha</taxon>
        <taxon>Balanoidea</taxon>
        <taxon>Balanidae</taxon>
        <taxon>Amphibalaninae</taxon>
        <taxon>Amphibalanus</taxon>
    </lineage>
</organism>
<gene>
    <name evidence="7" type="primary">atr</name>
    <name evidence="7" type="ORF">FJT64_003707</name>
</gene>
<dbReference type="GO" id="GO:0005694">
    <property type="term" value="C:chromosome"/>
    <property type="evidence" value="ECO:0007669"/>
    <property type="project" value="TreeGrafter"/>
</dbReference>
<dbReference type="GO" id="GO:0005634">
    <property type="term" value="C:nucleus"/>
    <property type="evidence" value="ECO:0007669"/>
    <property type="project" value="UniProtKB-SubCell"/>
</dbReference>
<keyword evidence="4" id="KW-0539">Nucleus</keyword>
<dbReference type="InterPro" id="IPR000403">
    <property type="entry name" value="PI3/4_kinase_cat_dom"/>
</dbReference>
<dbReference type="AlphaFoldDB" id="A0A6A4VVQ2"/>
<dbReference type="GO" id="GO:0000723">
    <property type="term" value="P:telomere maintenance"/>
    <property type="evidence" value="ECO:0007669"/>
    <property type="project" value="TreeGrafter"/>
</dbReference>
<dbReference type="GO" id="GO:0006281">
    <property type="term" value="P:DNA repair"/>
    <property type="evidence" value="ECO:0007669"/>
    <property type="project" value="TreeGrafter"/>
</dbReference>
<evidence type="ECO:0000256" key="4">
    <source>
        <dbReference type="ARBA" id="ARBA00023242"/>
    </source>
</evidence>
<dbReference type="GO" id="GO:0000077">
    <property type="term" value="P:DNA damage checkpoint signaling"/>
    <property type="evidence" value="ECO:0007669"/>
    <property type="project" value="TreeGrafter"/>
</dbReference>
<comment type="subcellular location">
    <subcellularLocation>
        <location evidence="1">Nucleus</location>
    </subcellularLocation>
</comment>